<sequence length="221" mass="24893">MKTVLSTKVLTPSQRELFLNSGLGLVEYDAIKIEYLKVAVPLNHGNLIFTSQNAVKAFLKLTKGTDYSKFSGFCVGIKTRALLEENGLKVLETSKNASDLATFIAKFHKNEAFLFFCGNLRRNELPTKLSKNNICYKEVELYKTHLDSKQFRRNFDGILFFSPSGIQSFLQENALGKSRAFCIGDTTAEEAKKHTQNITIANRPTVENVLVQAIKHYTQND</sequence>
<proteinExistence type="predicted"/>
<name>A0A371JR05_9FLAO</name>
<keyword evidence="3" id="KW-1185">Reference proteome</keyword>
<dbReference type="PANTHER" id="PTHR12390">
    <property type="entry name" value="UROPORPHYRINOGEN III SYNTHASE"/>
    <property type="match status" value="1"/>
</dbReference>
<comment type="caution">
    <text evidence="2">The sequence shown here is derived from an EMBL/GenBank/DDBJ whole genome shotgun (WGS) entry which is preliminary data.</text>
</comment>
<dbReference type="CDD" id="cd06578">
    <property type="entry name" value="HemD"/>
    <property type="match status" value="1"/>
</dbReference>
<dbReference type="Gene3D" id="3.40.50.10090">
    <property type="match status" value="2"/>
</dbReference>
<dbReference type="AlphaFoldDB" id="A0A371JR05"/>
<dbReference type="InterPro" id="IPR036108">
    <property type="entry name" value="4pyrrol_syn_uPrphyn_synt_sf"/>
</dbReference>
<dbReference type="GO" id="GO:0005829">
    <property type="term" value="C:cytosol"/>
    <property type="evidence" value="ECO:0007669"/>
    <property type="project" value="TreeGrafter"/>
</dbReference>
<evidence type="ECO:0000259" key="1">
    <source>
        <dbReference type="Pfam" id="PF02602"/>
    </source>
</evidence>
<dbReference type="InterPro" id="IPR003754">
    <property type="entry name" value="4pyrrol_synth_uPrphyn_synth"/>
</dbReference>
<dbReference type="GO" id="GO:0006780">
    <property type="term" value="P:uroporphyrinogen III biosynthetic process"/>
    <property type="evidence" value="ECO:0007669"/>
    <property type="project" value="InterPro"/>
</dbReference>
<dbReference type="Proteomes" id="UP000261828">
    <property type="component" value="Unassembled WGS sequence"/>
</dbReference>
<gene>
    <name evidence="2" type="ORF">DX873_11375</name>
</gene>
<dbReference type="PANTHER" id="PTHR12390:SF0">
    <property type="entry name" value="UROPORPHYRINOGEN-III SYNTHASE"/>
    <property type="match status" value="1"/>
</dbReference>
<dbReference type="GO" id="GO:0004852">
    <property type="term" value="F:uroporphyrinogen-III synthase activity"/>
    <property type="evidence" value="ECO:0007669"/>
    <property type="project" value="InterPro"/>
</dbReference>
<dbReference type="RefSeq" id="WP_116184553.1">
    <property type="nucleotide sequence ID" value="NZ_QTJX01000002.1"/>
</dbReference>
<evidence type="ECO:0000313" key="2">
    <source>
        <dbReference type="EMBL" id="RDY59942.1"/>
    </source>
</evidence>
<evidence type="ECO:0000313" key="3">
    <source>
        <dbReference type="Proteomes" id="UP000261828"/>
    </source>
</evidence>
<protein>
    <submittedName>
        <fullName evidence="2">Uroporphyrinogen-III synthase</fullName>
    </submittedName>
</protein>
<accession>A0A371JR05</accession>
<dbReference type="SUPFAM" id="SSF69618">
    <property type="entry name" value="HemD-like"/>
    <property type="match status" value="1"/>
</dbReference>
<organism evidence="2 3">
    <name type="scientific">Flagellimonas nanhaiensis</name>
    <dbReference type="NCBI Taxonomy" id="2292706"/>
    <lineage>
        <taxon>Bacteria</taxon>
        <taxon>Pseudomonadati</taxon>
        <taxon>Bacteroidota</taxon>
        <taxon>Flavobacteriia</taxon>
        <taxon>Flavobacteriales</taxon>
        <taxon>Flavobacteriaceae</taxon>
        <taxon>Flagellimonas</taxon>
    </lineage>
</organism>
<feature type="domain" description="Tetrapyrrole biosynthesis uroporphyrinogen III synthase" evidence="1">
    <location>
        <begin position="43"/>
        <end position="208"/>
    </location>
</feature>
<dbReference type="InterPro" id="IPR039793">
    <property type="entry name" value="UROS/Hem4"/>
</dbReference>
<dbReference type="OrthoDB" id="1523900at2"/>
<dbReference type="EMBL" id="QTJX01000002">
    <property type="protein sequence ID" value="RDY59942.1"/>
    <property type="molecule type" value="Genomic_DNA"/>
</dbReference>
<reference evidence="2 3" key="1">
    <citation type="submission" date="2018-08" db="EMBL/GenBank/DDBJ databases">
        <title>Muricauda nanhaiensis sp. nov., isolated from seawater of the South China Sea.</title>
        <authorList>
            <person name="Dang Y."/>
        </authorList>
    </citation>
    <scope>NUCLEOTIDE SEQUENCE [LARGE SCALE GENOMIC DNA]</scope>
    <source>
        <strain evidence="2 3">SM1704</strain>
    </source>
</reference>
<dbReference type="Pfam" id="PF02602">
    <property type="entry name" value="HEM4"/>
    <property type="match status" value="1"/>
</dbReference>